<dbReference type="InterPro" id="IPR033749">
    <property type="entry name" value="Polyprenyl_synt_CS"/>
</dbReference>
<dbReference type="Gene3D" id="1.10.600.10">
    <property type="entry name" value="Farnesyl Diphosphate Synthase"/>
    <property type="match status" value="1"/>
</dbReference>
<dbReference type="GO" id="GO:0004659">
    <property type="term" value="F:prenyltransferase activity"/>
    <property type="evidence" value="ECO:0007669"/>
    <property type="project" value="InterPro"/>
</dbReference>
<gene>
    <name evidence="4" type="ORF">Cfor_06753</name>
</gene>
<keyword evidence="2" id="KW-0460">Magnesium</keyword>
<accession>A0A6L2PPM2</accession>
<dbReference type="InParanoid" id="A0A6L2PPM2"/>
<dbReference type="InterPro" id="IPR000092">
    <property type="entry name" value="Polyprenyl_synt"/>
</dbReference>
<proteinExistence type="inferred from homology"/>
<dbReference type="PROSITE" id="PS00723">
    <property type="entry name" value="POLYPRENYL_SYNTHASE_1"/>
    <property type="match status" value="1"/>
</dbReference>
<organism evidence="4 5">
    <name type="scientific">Coptotermes formosanus</name>
    <name type="common">Formosan subterranean termite</name>
    <dbReference type="NCBI Taxonomy" id="36987"/>
    <lineage>
        <taxon>Eukaryota</taxon>
        <taxon>Metazoa</taxon>
        <taxon>Ecdysozoa</taxon>
        <taxon>Arthropoda</taxon>
        <taxon>Hexapoda</taxon>
        <taxon>Insecta</taxon>
        <taxon>Pterygota</taxon>
        <taxon>Neoptera</taxon>
        <taxon>Polyneoptera</taxon>
        <taxon>Dictyoptera</taxon>
        <taxon>Blattodea</taxon>
        <taxon>Blattoidea</taxon>
        <taxon>Termitoidae</taxon>
        <taxon>Rhinotermitidae</taxon>
        <taxon>Coptotermes</taxon>
    </lineage>
</organism>
<keyword evidence="3" id="KW-0808">Transferase</keyword>
<feature type="non-terminal residue" evidence="4">
    <location>
        <position position="1"/>
    </location>
</feature>
<evidence type="ECO:0000313" key="5">
    <source>
        <dbReference type="Proteomes" id="UP000502823"/>
    </source>
</evidence>
<evidence type="ECO:0000313" key="4">
    <source>
        <dbReference type="EMBL" id="GFG34579.1"/>
    </source>
</evidence>
<dbReference type="AlphaFoldDB" id="A0A6L2PPM2"/>
<evidence type="ECO:0000256" key="2">
    <source>
        <dbReference type="ARBA" id="ARBA00022842"/>
    </source>
</evidence>
<protein>
    <submittedName>
        <fullName evidence="4">Uncharacterized protein</fullName>
    </submittedName>
</protein>
<keyword evidence="5" id="KW-1185">Reference proteome</keyword>
<dbReference type="Pfam" id="PF00348">
    <property type="entry name" value="polyprenyl_synt"/>
    <property type="match status" value="1"/>
</dbReference>
<dbReference type="GO" id="GO:0008299">
    <property type="term" value="P:isoprenoid biosynthetic process"/>
    <property type="evidence" value="ECO:0007669"/>
    <property type="project" value="InterPro"/>
</dbReference>
<dbReference type="PANTHER" id="PTHR12001">
    <property type="entry name" value="GERANYLGERANYL PYROPHOSPHATE SYNTHASE"/>
    <property type="match status" value="1"/>
</dbReference>
<reference evidence="5" key="1">
    <citation type="submission" date="2020-01" db="EMBL/GenBank/DDBJ databases">
        <title>Draft genome sequence of the Termite Coptotermes fromosanus.</title>
        <authorList>
            <person name="Itakura S."/>
            <person name="Yosikawa Y."/>
            <person name="Umezawa K."/>
        </authorList>
    </citation>
    <scope>NUCLEOTIDE SEQUENCE [LARGE SCALE GENOMIC DNA]</scope>
</reference>
<keyword evidence="1" id="KW-0479">Metal-binding</keyword>
<dbReference type="OrthoDB" id="6921389at2759"/>
<comment type="similarity">
    <text evidence="3">Belongs to the FPP/GGPP synthase family.</text>
</comment>
<dbReference type="SFLD" id="SFLDS00005">
    <property type="entry name" value="Isoprenoid_Synthase_Type_I"/>
    <property type="match status" value="1"/>
</dbReference>
<dbReference type="GO" id="GO:0042811">
    <property type="term" value="P:pheromone biosynthetic process"/>
    <property type="evidence" value="ECO:0007669"/>
    <property type="project" value="UniProtKB-ARBA"/>
</dbReference>
<dbReference type="CDD" id="cd00685">
    <property type="entry name" value="Trans_IPPS_HT"/>
    <property type="match status" value="1"/>
</dbReference>
<dbReference type="InterPro" id="IPR008949">
    <property type="entry name" value="Isoprenoid_synthase_dom_sf"/>
</dbReference>
<dbReference type="PANTHER" id="PTHR12001:SF44">
    <property type="entry name" value="GERANYLGERANYL PYROPHOSPHATE SYNTHASE"/>
    <property type="match status" value="1"/>
</dbReference>
<name>A0A6L2PPM2_COPFO</name>
<dbReference type="Proteomes" id="UP000502823">
    <property type="component" value="Unassembled WGS sequence"/>
</dbReference>
<sequence length="345" mass="39874">KILQPLTHLLQVPGKQIRPKLIDGFNYWMKLPTDKVTEVKDIVEELHNSTLLIDDIEDNSVLRRGIPVAHSIYGVASTINAANYILLRGLKRAQSLNHPEAMKLCAKHLLELHWGQGMEIYGRDNYKCPSVQEYQEIAKKKTGALFMLAMKLMQLFSKNKADFTKLTGILGLYYQIWNDYRDLCLQEYSEDKDYCEDLTEGKFSFPIIHAMKSHPDDSQVIYILRQRTQNVELKKYCVALLEKFGSFSYTRDTLEELDAEARAEVAKLGGNPPLEALLDDLLTWKLWTVENNPEQFQRIHYGPVTPPGCGTWQNVQKHTDCYDTCIIQQKHIHLLFDYPNLQLQL</sequence>
<dbReference type="EMBL" id="BLKM01000496">
    <property type="protein sequence ID" value="GFG34579.1"/>
    <property type="molecule type" value="Genomic_DNA"/>
</dbReference>
<comment type="caution">
    <text evidence="4">The sequence shown here is derived from an EMBL/GenBank/DDBJ whole genome shotgun (WGS) entry which is preliminary data.</text>
</comment>
<dbReference type="GO" id="GO:0046872">
    <property type="term" value="F:metal ion binding"/>
    <property type="evidence" value="ECO:0007669"/>
    <property type="project" value="UniProtKB-KW"/>
</dbReference>
<evidence type="ECO:0000256" key="3">
    <source>
        <dbReference type="RuleBase" id="RU004466"/>
    </source>
</evidence>
<dbReference type="FunCoup" id="A0A6L2PPM2">
    <property type="interactions" value="1555"/>
</dbReference>
<dbReference type="SUPFAM" id="SSF48576">
    <property type="entry name" value="Terpenoid synthases"/>
    <property type="match status" value="1"/>
</dbReference>
<evidence type="ECO:0000256" key="1">
    <source>
        <dbReference type="ARBA" id="ARBA00022723"/>
    </source>
</evidence>